<evidence type="ECO:0000313" key="2">
    <source>
        <dbReference type="EMBL" id="MDT0469147.1"/>
    </source>
</evidence>
<sequence>MGRWQARAEAAQAGQVWEERAPEPVRQKAAQGAQLARGNRELLLAAAGATVVVCLAWRRRKE</sequence>
<name>A0ABU2U7D9_9ACTN</name>
<accession>A0ABU2U7D9</accession>
<evidence type="ECO:0000313" key="3">
    <source>
        <dbReference type="Proteomes" id="UP001183809"/>
    </source>
</evidence>
<evidence type="ECO:0000256" key="1">
    <source>
        <dbReference type="SAM" id="MobiDB-lite"/>
    </source>
</evidence>
<evidence type="ECO:0008006" key="4">
    <source>
        <dbReference type="Google" id="ProtNLM"/>
    </source>
</evidence>
<proteinExistence type="predicted"/>
<dbReference type="RefSeq" id="WP_311700594.1">
    <property type="nucleotide sequence ID" value="NZ_JAVREY010000095.1"/>
</dbReference>
<feature type="region of interest" description="Disordered" evidence="1">
    <location>
        <begin position="1"/>
        <end position="24"/>
    </location>
</feature>
<gene>
    <name evidence="2" type="ORF">RM764_40320</name>
</gene>
<organism evidence="2 3">
    <name type="scientific">Streptomyces gibsoniae</name>
    <dbReference type="NCBI Taxonomy" id="3075529"/>
    <lineage>
        <taxon>Bacteria</taxon>
        <taxon>Bacillati</taxon>
        <taxon>Actinomycetota</taxon>
        <taxon>Actinomycetes</taxon>
        <taxon>Kitasatosporales</taxon>
        <taxon>Streptomycetaceae</taxon>
        <taxon>Streptomyces</taxon>
    </lineage>
</organism>
<reference evidence="3" key="1">
    <citation type="submission" date="2023-07" db="EMBL/GenBank/DDBJ databases">
        <title>30 novel species of actinomycetes from the DSMZ collection.</title>
        <authorList>
            <person name="Nouioui I."/>
        </authorList>
    </citation>
    <scope>NUCLEOTIDE SEQUENCE [LARGE SCALE GENOMIC DNA]</scope>
    <source>
        <strain evidence="3">DSM 41699</strain>
    </source>
</reference>
<keyword evidence="3" id="KW-1185">Reference proteome</keyword>
<comment type="caution">
    <text evidence="2">The sequence shown here is derived from an EMBL/GenBank/DDBJ whole genome shotgun (WGS) entry which is preliminary data.</text>
</comment>
<dbReference type="EMBL" id="JAVREY010000095">
    <property type="protein sequence ID" value="MDT0469147.1"/>
    <property type="molecule type" value="Genomic_DNA"/>
</dbReference>
<protein>
    <recommendedName>
        <fullName evidence="4">DUF3618 domain-containing protein</fullName>
    </recommendedName>
</protein>
<dbReference type="Proteomes" id="UP001183809">
    <property type="component" value="Unassembled WGS sequence"/>
</dbReference>